<dbReference type="OrthoDB" id="6421713at2759"/>
<dbReference type="EMBL" id="BMAO01037491">
    <property type="protein sequence ID" value="GFR18059.1"/>
    <property type="molecule type" value="Genomic_DNA"/>
</dbReference>
<name>A0A8X6H7F5_TRICU</name>
<evidence type="ECO:0000313" key="1">
    <source>
        <dbReference type="EMBL" id="GFR18059.1"/>
    </source>
</evidence>
<comment type="caution">
    <text evidence="1">The sequence shown here is derived from an EMBL/GenBank/DDBJ whole genome shotgun (WGS) entry which is preliminary data.</text>
</comment>
<accession>A0A8X6H7F5</accession>
<protein>
    <submittedName>
        <fullName evidence="1">Uncharacterized protein</fullName>
    </submittedName>
</protein>
<dbReference type="Proteomes" id="UP000887116">
    <property type="component" value="Unassembled WGS sequence"/>
</dbReference>
<evidence type="ECO:0000313" key="2">
    <source>
        <dbReference type="Proteomes" id="UP000887116"/>
    </source>
</evidence>
<reference evidence="1" key="1">
    <citation type="submission" date="2020-07" db="EMBL/GenBank/DDBJ databases">
        <title>Multicomponent nature underlies the extraordinary mechanical properties of spider dragline silk.</title>
        <authorList>
            <person name="Kono N."/>
            <person name="Nakamura H."/>
            <person name="Mori M."/>
            <person name="Yoshida Y."/>
            <person name="Ohtoshi R."/>
            <person name="Malay A.D."/>
            <person name="Moran D.A.P."/>
            <person name="Tomita M."/>
            <person name="Numata K."/>
            <person name="Arakawa K."/>
        </authorList>
    </citation>
    <scope>NUCLEOTIDE SEQUENCE</scope>
</reference>
<keyword evidence="2" id="KW-1185">Reference proteome</keyword>
<organism evidence="1 2">
    <name type="scientific">Trichonephila clavata</name>
    <name type="common">Joro spider</name>
    <name type="synonym">Nephila clavata</name>
    <dbReference type="NCBI Taxonomy" id="2740835"/>
    <lineage>
        <taxon>Eukaryota</taxon>
        <taxon>Metazoa</taxon>
        <taxon>Ecdysozoa</taxon>
        <taxon>Arthropoda</taxon>
        <taxon>Chelicerata</taxon>
        <taxon>Arachnida</taxon>
        <taxon>Araneae</taxon>
        <taxon>Araneomorphae</taxon>
        <taxon>Entelegynae</taxon>
        <taxon>Araneoidea</taxon>
        <taxon>Nephilidae</taxon>
        <taxon>Trichonephila</taxon>
    </lineage>
</organism>
<dbReference type="AlphaFoldDB" id="A0A8X6H7F5"/>
<gene>
    <name evidence="1" type="ORF">TNCT_179561</name>
</gene>
<proteinExistence type="predicted"/>
<sequence>MMQGERFVPHVKRAEKQVQPFNKSSKATSFTTTRHVRWIKSAAFTSPTRALIIPNTKNVLLRPPTSGTNRNLTFFPPIASIQRTRLQPCPAQFGDFLFR</sequence>